<dbReference type="InterPro" id="IPR036394">
    <property type="entry name" value="Ribosomal_uL22_sf"/>
</dbReference>
<keyword evidence="3 7" id="KW-0694">RNA-binding</keyword>
<evidence type="ECO:0000313" key="11">
    <source>
        <dbReference type="EMBL" id="KUK66886.1"/>
    </source>
</evidence>
<sequence length="113" mass="12679">MEDKIVKVKVKDIAQSPLKLRLVADTVRGKSVPEALDILSILNKKGADTIKKAIQSGIANARELYSVDEESLEISKLMVNEARTLKRTRFASRGRVSVIIKRRSHINLELKVK</sequence>
<evidence type="ECO:0000256" key="6">
    <source>
        <dbReference type="ARBA" id="ARBA00035207"/>
    </source>
</evidence>
<dbReference type="CDD" id="cd00336">
    <property type="entry name" value="Ribosomal_L22"/>
    <property type="match status" value="1"/>
</dbReference>
<name>A0A101GY85_9BACT</name>
<keyword evidence="4 7" id="KW-0689">Ribosomal protein</keyword>
<dbReference type="PANTHER" id="PTHR13501:SF8">
    <property type="entry name" value="LARGE RIBOSOMAL SUBUNIT PROTEIN UL22M"/>
    <property type="match status" value="1"/>
</dbReference>
<evidence type="ECO:0000256" key="1">
    <source>
        <dbReference type="ARBA" id="ARBA00009451"/>
    </source>
</evidence>
<dbReference type="Gene3D" id="3.90.470.10">
    <property type="entry name" value="Ribosomal protein L22/L17"/>
    <property type="match status" value="1"/>
</dbReference>
<comment type="similarity">
    <text evidence="1 7 8">Belongs to the universal ribosomal protein uL22 family.</text>
</comment>
<reference evidence="12" key="1">
    <citation type="journal article" date="2015" name="MBio">
        <title>Genome-Resolved Metagenomic Analysis Reveals Roles for Candidate Phyla and Other Microbial Community Members in Biogeochemical Transformations in Oil Reservoirs.</title>
        <authorList>
            <person name="Hu P."/>
            <person name="Tom L."/>
            <person name="Singh A."/>
            <person name="Thomas B.C."/>
            <person name="Baker B.J."/>
            <person name="Piceno Y.M."/>
            <person name="Andersen G.L."/>
            <person name="Banfield J.F."/>
        </authorList>
    </citation>
    <scope>NUCLEOTIDE SEQUENCE [LARGE SCALE GENOMIC DNA]</scope>
</reference>
<gene>
    <name evidence="7" type="primary">rplV</name>
    <name evidence="11" type="ORF">XD87_0439</name>
</gene>
<dbReference type="GO" id="GO:0003735">
    <property type="term" value="F:structural constituent of ribosome"/>
    <property type="evidence" value="ECO:0007669"/>
    <property type="project" value="InterPro"/>
</dbReference>
<dbReference type="Pfam" id="PF00237">
    <property type="entry name" value="Ribosomal_L22"/>
    <property type="match status" value="1"/>
</dbReference>
<evidence type="ECO:0000256" key="9">
    <source>
        <dbReference type="RuleBase" id="RU004006"/>
    </source>
</evidence>
<evidence type="ECO:0000256" key="5">
    <source>
        <dbReference type="ARBA" id="ARBA00023274"/>
    </source>
</evidence>
<dbReference type="InterPro" id="IPR001063">
    <property type="entry name" value="Ribosomal_uL22"/>
</dbReference>
<dbReference type="InterPro" id="IPR005727">
    <property type="entry name" value="Ribosomal_uL22_bac/chlpt-type"/>
</dbReference>
<evidence type="ECO:0000256" key="8">
    <source>
        <dbReference type="RuleBase" id="RU004005"/>
    </source>
</evidence>
<organism evidence="11 12">
    <name type="scientific">candidate division WS6 bacterium 36_33</name>
    <dbReference type="NCBI Taxonomy" id="1641388"/>
    <lineage>
        <taxon>Bacteria</taxon>
        <taxon>Candidatus Dojkabacteria</taxon>
    </lineage>
</organism>
<dbReference type="EMBL" id="LGGI01000068">
    <property type="protein sequence ID" value="KUK66886.1"/>
    <property type="molecule type" value="Genomic_DNA"/>
</dbReference>
<dbReference type="NCBIfam" id="TIGR01044">
    <property type="entry name" value="rplV_bact"/>
    <property type="match status" value="1"/>
</dbReference>
<comment type="caution">
    <text evidence="11">The sequence shown here is derived from an EMBL/GenBank/DDBJ whole genome shotgun (WGS) entry which is preliminary data.</text>
</comment>
<proteinExistence type="inferred from homology"/>
<comment type="subunit">
    <text evidence="7 9">Part of the 50S ribosomal subunit.</text>
</comment>
<dbReference type="PANTHER" id="PTHR13501">
    <property type="entry name" value="CHLOROPLAST 50S RIBOSOMAL PROTEIN L22-RELATED"/>
    <property type="match status" value="1"/>
</dbReference>
<evidence type="ECO:0000256" key="2">
    <source>
        <dbReference type="ARBA" id="ARBA00022730"/>
    </source>
</evidence>
<evidence type="ECO:0000256" key="7">
    <source>
        <dbReference type="HAMAP-Rule" id="MF_01331"/>
    </source>
</evidence>
<comment type="function">
    <text evidence="7 10">This protein binds specifically to 23S rRNA; its binding is stimulated by other ribosomal proteins, e.g., L4, L17, and L20. It is important during the early stages of 50S assembly. It makes multiple contacts with different domains of the 23S rRNA in the assembled 50S subunit and ribosome.</text>
</comment>
<comment type="function">
    <text evidence="7">The globular domain of the protein is located near the polypeptide exit tunnel on the outside of the subunit, while an extended beta-hairpin is found that lines the wall of the exit tunnel in the center of the 70S ribosome.</text>
</comment>
<dbReference type="InterPro" id="IPR047867">
    <property type="entry name" value="Ribosomal_uL22_bac/org-type"/>
</dbReference>
<evidence type="ECO:0000313" key="12">
    <source>
        <dbReference type="Proteomes" id="UP000053469"/>
    </source>
</evidence>
<dbReference type="GO" id="GO:0019843">
    <property type="term" value="F:rRNA binding"/>
    <property type="evidence" value="ECO:0007669"/>
    <property type="project" value="UniProtKB-UniRule"/>
</dbReference>
<evidence type="ECO:0000256" key="10">
    <source>
        <dbReference type="RuleBase" id="RU004008"/>
    </source>
</evidence>
<dbReference type="AlphaFoldDB" id="A0A101GY85"/>
<dbReference type="GO" id="GO:0022625">
    <property type="term" value="C:cytosolic large ribosomal subunit"/>
    <property type="evidence" value="ECO:0007669"/>
    <property type="project" value="TreeGrafter"/>
</dbReference>
<keyword evidence="5 7" id="KW-0687">Ribonucleoprotein</keyword>
<accession>A0A101GY85</accession>
<dbReference type="SUPFAM" id="SSF54843">
    <property type="entry name" value="Ribosomal protein L22"/>
    <property type="match status" value="1"/>
</dbReference>
<protein>
    <recommendedName>
        <fullName evidence="6 7">Large ribosomal subunit protein uL22</fullName>
    </recommendedName>
</protein>
<dbReference type="GO" id="GO:0006412">
    <property type="term" value="P:translation"/>
    <property type="evidence" value="ECO:0007669"/>
    <property type="project" value="UniProtKB-UniRule"/>
</dbReference>
<keyword evidence="2 7" id="KW-0699">rRNA-binding</keyword>
<evidence type="ECO:0000256" key="4">
    <source>
        <dbReference type="ARBA" id="ARBA00022980"/>
    </source>
</evidence>
<evidence type="ECO:0000256" key="3">
    <source>
        <dbReference type="ARBA" id="ARBA00022884"/>
    </source>
</evidence>
<dbReference type="HAMAP" id="MF_01331_B">
    <property type="entry name" value="Ribosomal_uL22_B"/>
    <property type="match status" value="1"/>
</dbReference>
<dbReference type="Proteomes" id="UP000053469">
    <property type="component" value="Unassembled WGS sequence"/>
</dbReference>